<protein>
    <submittedName>
        <fullName evidence="2">Putative secreted protein</fullName>
    </submittedName>
</protein>
<dbReference type="EMBL" id="GGFK01013418">
    <property type="protein sequence ID" value="MBW46739.1"/>
    <property type="molecule type" value="Transcribed_RNA"/>
</dbReference>
<feature type="chain" id="PRO_5014714353" evidence="1">
    <location>
        <begin position="31"/>
        <end position="76"/>
    </location>
</feature>
<dbReference type="AlphaFoldDB" id="A0A2M4B129"/>
<feature type="signal peptide" evidence="1">
    <location>
        <begin position="1"/>
        <end position="30"/>
    </location>
</feature>
<evidence type="ECO:0000256" key="1">
    <source>
        <dbReference type="SAM" id="SignalP"/>
    </source>
</evidence>
<keyword evidence="1" id="KW-0732">Signal</keyword>
<proteinExistence type="predicted"/>
<evidence type="ECO:0000313" key="2">
    <source>
        <dbReference type="EMBL" id="MBW46739.1"/>
    </source>
</evidence>
<sequence length="76" mass="8644">MFQGGGAKVCLRWQLVVPTVFALLPSISHARSHERVAAFNPCEPWRMVWSYEACKKVPTRRHALATPTLVIRRRSA</sequence>
<reference evidence="2" key="1">
    <citation type="submission" date="2018-01" db="EMBL/GenBank/DDBJ databases">
        <title>An insight into the sialome of Amazonian anophelines.</title>
        <authorList>
            <person name="Ribeiro J.M."/>
            <person name="Scarpassa V."/>
            <person name="Calvo E."/>
        </authorList>
    </citation>
    <scope>NUCLEOTIDE SEQUENCE</scope>
    <source>
        <tissue evidence="2">Salivary glands</tissue>
    </source>
</reference>
<accession>A0A2M4B129</accession>
<organism evidence="2">
    <name type="scientific">Anopheles triannulatus</name>
    <dbReference type="NCBI Taxonomy" id="58253"/>
    <lineage>
        <taxon>Eukaryota</taxon>
        <taxon>Metazoa</taxon>
        <taxon>Ecdysozoa</taxon>
        <taxon>Arthropoda</taxon>
        <taxon>Hexapoda</taxon>
        <taxon>Insecta</taxon>
        <taxon>Pterygota</taxon>
        <taxon>Neoptera</taxon>
        <taxon>Endopterygota</taxon>
        <taxon>Diptera</taxon>
        <taxon>Nematocera</taxon>
        <taxon>Culicoidea</taxon>
        <taxon>Culicidae</taxon>
        <taxon>Anophelinae</taxon>
        <taxon>Anopheles</taxon>
    </lineage>
</organism>
<name>A0A2M4B129_9DIPT</name>